<evidence type="ECO:0000259" key="1">
    <source>
        <dbReference type="Pfam" id="PF01471"/>
    </source>
</evidence>
<dbReference type="eggNOG" id="COG3409">
    <property type="taxonomic scope" value="Bacteria"/>
</dbReference>
<dbReference type="AlphaFoldDB" id="S9QMR4"/>
<evidence type="ECO:0000313" key="3">
    <source>
        <dbReference type="Proteomes" id="UP000011682"/>
    </source>
</evidence>
<dbReference type="EMBL" id="ANAH02000031">
    <property type="protein sequence ID" value="EPX57823.1"/>
    <property type="molecule type" value="Genomic_DNA"/>
</dbReference>
<gene>
    <name evidence="2" type="ORF">D187_004702</name>
</gene>
<sequence>MKPNSKAVASSVNKLQLGSKGSAVEELQRRLQIAGLFKGTADGFYGSKTIESVKLLQSRLRLPIDGVVSDNTWKTLTGNPESTLQCMNSPTTALFNSLKAAIVPVNRVKVWWNTFIPMAKVDGPPGSECFTGDGRGFSNEISASHRTHQEIEVEVSSLKQTINWKHVGATHEVDCSTGAVESSDTAPTSELTNGPVSRSGSLIGIKFKTAASNPLVTFAPAIDSDVTFLIDPIARTCSLSGKHDGFPAYEAYVAVNSGAGVLVYGYNPLTTGQGIGALFPPMDISAAISGVKF</sequence>
<dbReference type="Pfam" id="PF11579">
    <property type="entry name" value="DUF3238"/>
    <property type="match status" value="1"/>
</dbReference>
<protein>
    <recommendedName>
        <fullName evidence="1">Peptidoglycan binding-like domain-containing protein</fullName>
    </recommendedName>
</protein>
<accession>S9QMR4</accession>
<name>S9QMR4_CYSF2</name>
<reference evidence="2" key="1">
    <citation type="submission" date="2013-05" db="EMBL/GenBank/DDBJ databases">
        <title>Genome assembly of Cystobacter fuscus DSM 2262.</title>
        <authorList>
            <person name="Sharma G."/>
            <person name="Khatri I."/>
            <person name="Kaur C."/>
            <person name="Mayilraj S."/>
            <person name="Subramanian S."/>
        </authorList>
    </citation>
    <scope>NUCLEOTIDE SEQUENCE [LARGE SCALE GENOMIC DNA]</scope>
    <source>
        <strain evidence="2">DSM 2262</strain>
    </source>
</reference>
<dbReference type="InterPro" id="IPR036366">
    <property type="entry name" value="PGBDSf"/>
</dbReference>
<feature type="domain" description="Peptidoglycan binding-like" evidence="1">
    <location>
        <begin position="21"/>
        <end position="76"/>
    </location>
</feature>
<proteinExistence type="predicted"/>
<comment type="caution">
    <text evidence="2">The sequence shown here is derived from an EMBL/GenBank/DDBJ whole genome shotgun (WGS) entry which is preliminary data.</text>
</comment>
<organism evidence="2 3">
    <name type="scientific">Cystobacter fuscus (strain ATCC 25194 / DSM 2262 / NBRC 100088 / M29)</name>
    <dbReference type="NCBI Taxonomy" id="1242864"/>
    <lineage>
        <taxon>Bacteria</taxon>
        <taxon>Pseudomonadati</taxon>
        <taxon>Myxococcota</taxon>
        <taxon>Myxococcia</taxon>
        <taxon>Myxococcales</taxon>
        <taxon>Cystobacterineae</taxon>
        <taxon>Archangiaceae</taxon>
        <taxon>Cystobacter</taxon>
    </lineage>
</organism>
<dbReference type="Gene3D" id="1.10.101.10">
    <property type="entry name" value="PGBD-like superfamily/PGBD"/>
    <property type="match status" value="1"/>
</dbReference>
<dbReference type="InterPro" id="IPR002477">
    <property type="entry name" value="Peptidoglycan-bd-like"/>
</dbReference>
<keyword evidence="3" id="KW-1185">Reference proteome</keyword>
<dbReference type="Proteomes" id="UP000011682">
    <property type="component" value="Unassembled WGS sequence"/>
</dbReference>
<dbReference type="InterPro" id="IPR036365">
    <property type="entry name" value="PGBD-like_sf"/>
</dbReference>
<evidence type="ECO:0000313" key="2">
    <source>
        <dbReference type="EMBL" id="EPX57823.1"/>
    </source>
</evidence>
<dbReference type="Pfam" id="PF01471">
    <property type="entry name" value="PG_binding_1"/>
    <property type="match status" value="1"/>
</dbReference>
<dbReference type="InterPro" id="IPR021631">
    <property type="entry name" value="DUF3238"/>
</dbReference>
<dbReference type="SUPFAM" id="SSF47090">
    <property type="entry name" value="PGBD-like"/>
    <property type="match status" value="1"/>
</dbReference>